<dbReference type="EMBL" id="JAHRIN010067254">
    <property type="protein sequence ID" value="MEQ2214174.1"/>
    <property type="molecule type" value="Genomic_DNA"/>
</dbReference>
<organism evidence="1 2">
    <name type="scientific">Xenoophorus captivus</name>
    <dbReference type="NCBI Taxonomy" id="1517983"/>
    <lineage>
        <taxon>Eukaryota</taxon>
        <taxon>Metazoa</taxon>
        <taxon>Chordata</taxon>
        <taxon>Craniata</taxon>
        <taxon>Vertebrata</taxon>
        <taxon>Euteleostomi</taxon>
        <taxon>Actinopterygii</taxon>
        <taxon>Neopterygii</taxon>
        <taxon>Teleostei</taxon>
        <taxon>Neoteleostei</taxon>
        <taxon>Acanthomorphata</taxon>
        <taxon>Ovalentaria</taxon>
        <taxon>Atherinomorphae</taxon>
        <taxon>Cyprinodontiformes</taxon>
        <taxon>Goodeidae</taxon>
        <taxon>Xenoophorus</taxon>
    </lineage>
</organism>
<proteinExistence type="predicted"/>
<reference evidence="1 2" key="1">
    <citation type="submission" date="2021-06" db="EMBL/GenBank/DDBJ databases">
        <authorList>
            <person name="Palmer J.M."/>
        </authorList>
    </citation>
    <scope>NUCLEOTIDE SEQUENCE [LARGE SCALE GENOMIC DNA]</scope>
    <source>
        <strain evidence="1 2">XC_2019</strain>
        <tissue evidence="1">Muscle</tissue>
    </source>
</reference>
<evidence type="ECO:0000313" key="2">
    <source>
        <dbReference type="Proteomes" id="UP001434883"/>
    </source>
</evidence>
<protein>
    <submittedName>
        <fullName evidence="1">Uncharacterized protein</fullName>
    </submittedName>
</protein>
<dbReference type="Proteomes" id="UP001434883">
    <property type="component" value="Unassembled WGS sequence"/>
</dbReference>
<evidence type="ECO:0000313" key="1">
    <source>
        <dbReference type="EMBL" id="MEQ2214174.1"/>
    </source>
</evidence>
<name>A0ABV0S0U3_9TELE</name>
<comment type="caution">
    <text evidence="1">The sequence shown here is derived from an EMBL/GenBank/DDBJ whole genome shotgun (WGS) entry which is preliminary data.</text>
</comment>
<gene>
    <name evidence="1" type="ORF">XENOCAPTIV_016920</name>
</gene>
<feature type="non-terminal residue" evidence="1">
    <location>
        <position position="1"/>
    </location>
</feature>
<sequence>GATKPTDWNQVTERERADQIQAHLENGSDYLKTAYSALGMIHQRVRLSSLGMMFWSALRLAGAENDYPGRADCQLGLIQGKGYDSTLTVVLLRVGAWLGPGT</sequence>
<keyword evidence="2" id="KW-1185">Reference proteome</keyword>
<accession>A0ABV0S0U3</accession>